<accession>A0A4S8I295</accession>
<reference evidence="2 3" key="1">
    <citation type="submission" date="2019-04" db="EMBL/GenBank/DDBJ databases">
        <title>Niastella caeni sp. nov., isolated from activated sludge.</title>
        <authorList>
            <person name="Sheng M."/>
        </authorList>
    </citation>
    <scope>NUCLEOTIDE SEQUENCE [LARGE SCALE GENOMIC DNA]</scope>
    <source>
        <strain evidence="2 3">HX-2-15</strain>
    </source>
</reference>
<protein>
    <recommendedName>
        <fullName evidence="4">Outer membrane lipoprotein carrier protein LolA</fullName>
    </recommendedName>
</protein>
<dbReference type="Gene3D" id="2.50.20.10">
    <property type="entry name" value="Lipoprotein localisation LolA/LolB/LppX"/>
    <property type="match status" value="1"/>
</dbReference>
<keyword evidence="1" id="KW-0732">Signal</keyword>
<sequence>MNNLAMKFSVPAGLLMLFLLPGLVSRAQDANELIKKVKEKLALVNDYQAEGVMKTDVSFMKVPESKVTIYYKKPDKFKIKKQDGISIVPKGGGNINLASLFEGNNYTAVPAGKSTINGAPVAIIKLLPLDEKSDVVVSTLYIDEKEALVKKAIITTRENGTYEMEMQYGKYTNRGLPDIITFLFATKDYKLPKGLAFDYDAGEQQPKNNTTTTGNQKGKIQISYTNYTINKGIANDIFK</sequence>
<gene>
    <name evidence="2" type="ORF">FAM09_04580</name>
</gene>
<organism evidence="2 3">
    <name type="scientific">Niastella caeni</name>
    <dbReference type="NCBI Taxonomy" id="2569763"/>
    <lineage>
        <taxon>Bacteria</taxon>
        <taxon>Pseudomonadati</taxon>
        <taxon>Bacteroidota</taxon>
        <taxon>Chitinophagia</taxon>
        <taxon>Chitinophagales</taxon>
        <taxon>Chitinophagaceae</taxon>
        <taxon>Niastella</taxon>
    </lineage>
</organism>
<dbReference type="EMBL" id="STFF01000001">
    <property type="protein sequence ID" value="THU41389.1"/>
    <property type="molecule type" value="Genomic_DNA"/>
</dbReference>
<dbReference type="AlphaFoldDB" id="A0A4S8I295"/>
<comment type="caution">
    <text evidence="2">The sequence shown here is derived from an EMBL/GenBank/DDBJ whole genome shotgun (WGS) entry which is preliminary data.</text>
</comment>
<dbReference type="Proteomes" id="UP000306918">
    <property type="component" value="Unassembled WGS sequence"/>
</dbReference>
<proteinExistence type="predicted"/>
<name>A0A4S8I295_9BACT</name>
<evidence type="ECO:0000313" key="3">
    <source>
        <dbReference type="Proteomes" id="UP000306918"/>
    </source>
</evidence>
<dbReference type="OrthoDB" id="650247at2"/>
<keyword evidence="3" id="KW-1185">Reference proteome</keyword>
<feature type="signal peptide" evidence="1">
    <location>
        <begin position="1"/>
        <end position="27"/>
    </location>
</feature>
<evidence type="ECO:0008006" key="4">
    <source>
        <dbReference type="Google" id="ProtNLM"/>
    </source>
</evidence>
<evidence type="ECO:0000256" key="1">
    <source>
        <dbReference type="SAM" id="SignalP"/>
    </source>
</evidence>
<evidence type="ECO:0000313" key="2">
    <source>
        <dbReference type="EMBL" id="THU41389.1"/>
    </source>
</evidence>
<feature type="chain" id="PRO_5020780745" description="Outer membrane lipoprotein carrier protein LolA" evidence="1">
    <location>
        <begin position="28"/>
        <end position="239"/>
    </location>
</feature>